<dbReference type="InterPro" id="IPR016181">
    <property type="entry name" value="Acyl_CoA_acyltransferase"/>
</dbReference>
<feature type="region of interest" description="Disordered" evidence="1">
    <location>
        <begin position="190"/>
        <end position="212"/>
    </location>
</feature>
<keyword evidence="4" id="KW-1185">Reference proteome</keyword>
<reference evidence="3 4" key="1">
    <citation type="submission" date="2024-10" db="EMBL/GenBank/DDBJ databases">
        <authorList>
            <person name="Topkara A.R."/>
            <person name="Saygin H."/>
        </authorList>
    </citation>
    <scope>NUCLEOTIDE SEQUENCE [LARGE SCALE GENOMIC DNA]</scope>
    <source>
        <strain evidence="3 4">M3C6</strain>
    </source>
</reference>
<keyword evidence="3" id="KW-0012">Acyltransferase</keyword>
<organism evidence="3 4">
    <name type="scientific">Nonomuraea marmarensis</name>
    <dbReference type="NCBI Taxonomy" id="3351344"/>
    <lineage>
        <taxon>Bacteria</taxon>
        <taxon>Bacillati</taxon>
        <taxon>Actinomycetota</taxon>
        <taxon>Actinomycetes</taxon>
        <taxon>Streptosporangiales</taxon>
        <taxon>Streptosporangiaceae</taxon>
        <taxon>Nonomuraea</taxon>
    </lineage>
</organism>
<name>A0ABW7AL37_9ACTN</name>
<feature type="domain" description="N-acetyltransferase" evidence="2">
    <location>
        <begin position="18"/>
        <end position="160"/>
    </location>
</feature>
<dbReference type="Proteomes" id="UP001603978">
    <property type="component" value="Unassembled WGS sequence"/>
</dbReference>
<keyword evidence="3" id="KW-0808">Transferase</keyword>
<comment type="caution">
    <text evidence="3">The sequence shown here is derived from an EMBL/GenBank/DDBJ whole genome shotgun (WGS) entry which is preliminary data.</text>
</comment>
<gene>
    <name evidence="3" type="ORF">ACFLIM_33020</name>
</gene>
<evidence type="ECO:0000256" key="1">
    <source>
        <dbReference type="SAM" id="MobiDB-lite"/>
    </source>
</evidence>
<accession>A0ABW7AL37</accession>
<dbReference type="Pfam" id="PF13302">
    <property type="entry name" value="Acetyltransf_3"/>
    <property type="match status" value="1"/>
</dbReference>
<dbReference type="GO" id="GO:0016746">
    <property type="term" value="F:acyltransferase activity"/>
    <property type="evidence" value="ECO:0007669"/>
    <property type="project" value="UniProtKB-KW"/>
</dbReference>
<feature type="compositionally biased region" description="Polar residues" evidence="1">
    <location>
        <begin position="200"/>
        <end position="212"/>
    </location>
</feature>
<dbReference type="InterPro" id="IPR051908">
    <property type="entry name" value="Ribosomal_N-acetyltransferase"/>
</dbReference>
<dbReference type="Gene3D" id="3.40.630.30">
    <property type="match status" value="1"/>
</dbReference>
<protein>
    <submittedName>
        <fullName evidence="3">GNAT family N-acetyltransferase</fullName>
        <ecNumber evidence="3">2.3.-.-</ecNumber>
    </submittedName>
</protein>
<dbReference type="PANTHER" id="PTHR43441">
    <property type="entry name" value="RIBOSOMAL-PROTEIN-SERINE ACETYLTRANSFERASE"/>
    <property type="match status" value="1"/>
</dbReference>
<sequence length="212" mass="23271">MKASVMLNTAAMPARPALVLRPWGVEDVAAVVAAYRDPVLRRWTSSRVETEAEGLRWVRAQQRGWATGKRFSFAILDAHPRPAFRQVVGNIVLRDVAPGKPSAEVGYWTVAHARGRGVAAGALEAVTQWAFDTFGADGLERLELLHQVDNPASCRVAQKSRYELDVVLPAAPPMYPLDGHLHVRTHAEVDQPSQPLLEPTQVTSSQATSPRR</sequence>
<dbReference type="InterPro" id="IPR000182">
    <property type="entry name" value="GNAT_dom"/>
</dbReference>
<evidence type="ECO:0000313" key="4">
    <source>
        <dbReference type="Proteomes" id="UP001603978"/>
    </source>
</evidence>
<evidence type="ECO:0000313" key="3">
    <source>
        <dbReference type="EMBL" id="MFG1708042.1"/>
    </source>
</evidence>
<dbReference type="EMBL" id="JBICRM010000025">
    <property type="protein sequence ID" value="MFG1708042.1"/>
    <property type="molecule type" value="Genomic_DNA"/>
</dbReference>
<dbReference type="RefSeq" id="WP_393172206.1">
    <property type="nucleotide sequence ID" value="NZ_JBICRM010000025.1"/>
</dbReference>
<dbReference type="PANTHER" id="PTHR43441:SF10">
    <property type="entry name" value="ACETYLTRANSFERASE"/>
    <property type="match status" value="1"/>
</dbReference>
<dbReference type="SUPFAM" id="SSF55729">
    <property type="entry name" value="Acyl-CoA N-acyltransferases (Nat)"/>
    <property type="match status" value="1"/>
</dbReference>
<dbReference type="EC" id="2.3.-.-" evidence="3"/>
<proteinExistence type="predicted"/>
<evidence type="ECO:0000259" key="2">
    <source>
        <dbReference type="Pfam" id="PF13302"/>
    </source>
</evidence>